<dbReference type="Proteomes" id="UP000053937">
    <property type="component" value="Unassembled WGS sequence"/>
</dbReference>
<dbReference type="RefSeq" id="WP_059139247.1">
    <property type="nucleotide sequence ID" value="NZ_LMBR01000179.1"/>
</dbReference>
<evidence type="ECO:0000256" key="1">
    <source>
        <dbReference type="ARBA" id="ARBA00022676"/>
    </source>
</evidence>
<evidence type="ECO:0000313" key="3">
    <source>
        <dbReference type="EMBL" id="KUL23811.1"/>
    </source>
</evidence>
<dbReference type="GO" id="GO:0016787">
    <property type="term" value="F:hydrolase activity"/>
    <property type="evidence" value="ECO:0007669"/>
    <property type="project" value="UniProtKB-KW"/>
</dbReference>
<gene>
    <name evidence="3" type="ORF">ASB62_07180</name>
</gene>
<evidence type="ECO:0000256" key="2">
    <source>
        <dbReference type="ARBA" id="ARBA00022679"/>
    </source>
</evidence>
<keyword evidence="2" id="KW-0808">Transferase</keyword>
<accession>A0A101JBN0</accession>
<organism evidence="3 4">
    <name type="scientific">Chlorobium limicola</name>
    <dbReference type="NCBI Taxonomy" id="1092"/>
    <lineage>
        <taxon>Bacteria</taxon>
        <taxon>Pseudomonadati</taxon>
        <taxon>Chlorobiota</taxon>
        <taxon>Chlorobiia</taxon>
        <taxon>Chlorobiales</taxon>
        <taxon>Chlorobiaceae</taxon>
        <taxon>Chlorobium/Pelodictyon group</taxon>
        <taxon>Chlorobium</taxon>
    </lineage>
</organism>
<dbReference type="InterPro" id="IPR051199">
    <property type="entry name" value="LPS_LOS_Heptosyltrfase"/>
</dbReference>
<dbReference type="EMBL" id="LMBR01000179">
    <property type="protein sequence ID" value="KUL23811.1"/>
    <property type="molecule type" value="Genomic_DNA"/>
</dbReference>
<sequence>MDAVKTILVIRLSSIGDIILTTPLLREVSAAFPGARIDYCVKSPLFVALLNENPYLHALYTIESPPSGPYDLVIDFQNNLRSRRLVATLQSGRVVRYRKRNWKKLLLVKSRIDLTGPYRSVVDRYRDSLSDCKVKADALGCELYPSAADRSFAHSLPDAGGFRLAVCFGAMHASKRYPPVNFAAVLSTLFAAMPLQAVLLGGKDDAPYAELIIQALPERFRQKVVDLAGKCSLMQSAAVLECSDAVLTNDTGLMHMASAFGKKLFVLFGSSVAAFGFLPYHTQFELFEVSGLRCRPCSHIGRNRCPEGHFRCMNDIDEGVVSGKIIDYFNTLRK</sequence>
<reference evidence="3 4" key="1">
    <citation type="submission" date="2015-10" db="EMBL/GenBank/DDBJ databases">
        <title>Draft Genome Sequence of Chlorobium limicola strain Frasassi Growing under Artificial Lighting in the Frasassi Cave System.</title>
        <authorList>
            <person name="Mansor M."/>
            <person name="Macalady J."/>
        </authorList>
    </citation>
    <scope>NUCLEOTIDE SEQUENCE [LARGE SCALE GENOMIC DNA]</scope>
    <source>
        <strain evidence="3 4">Frasassi</strain>
    </source>
</reference>
<dbReference type="AlphaFoldDB" id="A0A101JBN0"/>
<protein>
    <submittedName>
        <fullName evidence="3">Glycosyl hydrolase</fullName>
    </submittedName>
</protein>
<keyword evidence="1" id="KW-0328">Glycosyltransferase</keyword>
<keyword evidence="3" id="KW-0378">Hydrolase</keyword>
<proteinExistence type="predicted"/>
<dbReference type="OrthoDB" id="9768048at2"/>
<dbReference type="GO" id="GO:0005829">
    <property type="term" value="C:cytosol"/>
    <property type="evidence" value="ECO:0007669"/>
    <property type="project" value="TreeGrafter"/>
</dbReference>
<dbReference type="PANTHER" id="PTHR30160:SF1">
    <property type="entry name" value="LIPOPOLYSACCHARIDE 1,2-N-ACETYLGLUCOSAMINETRANSFERASE-RELATED"/>
    <property type="match status" value="1"/>
</dbReference>
<name>A0A101JBN0_CHLLI</name>
<dbReference type="SUPFAM" id="SSF53756">
    <property type="entry name" value="UDP-Glycosyltransferase/glycogen phosphorylase"/>
    <property type="match status" value="1"/>
</dbReference>
<dbReference type="CDD" id="cd03789">
    <property type="entry name" value="GT9_LPS_heptosyltransferase"/>
    <property type="match status" value="1"/>
</dbReference>
<dbReference type="Pfam" id="PF01075">
    <property type="entry name" value="Glyco_transf_9"/>
    <property type="match status" value="1"/>
</dbReference>
<dbReference type="PANTHER" id="PTHR30160">
    <property type="entry name" value="TETRAACYLDISACCHARIDE 4'-KINASE-RELATED"/>
    <property type="match status" value="1"/>
</dbReference>
<dbReference type="InterPro" id="IPR002201">
    <property type="entry name" value="Glyco_trans_9"/>
</dbReference>
<dbReference type="Gene3D" id="3.40.50.2000">
    <property type="entry name" value="Glycogen Phosphorylase B"/>
    <property type="match status" value="2"/>
</dbReference>
<evidence type="ECO:0000313" key="4">
    <source>
        <dbReference type="Proteomes" id="UP000053937"/>
    </source>
</evidence>
<comment type="caution">
    <text evidence="3">The sequence shown here is derived from an EMBL/GenBank/DDBJ whole genome shotgun (WGS) entry which is preliminary data.</text>
</comment>
<dbReference type="GO" id="GO:0008713">
    <property type="term" value="F:ADP-heptose-lipopolysaccharide heptosyltransferase activity"/>
    <property type="evidence" value="ECO:0007669"/>
    <property type="project" value="TreeGrafter"/>
</dbReference>
<keyword evidence="4" id="KW-1185">Reference proteome</keyword>
<dbReference type="GO" id="GO:0009244">
    <property type="term" value="P:lipopolysaccharide core region biosynthetic process"/>
    <property type="evidence" value="ECO:0007669"/>
    <property type="project" value="TreeGrafter"/>
</dbReference>